<evidence type="ECO:0000256" key="8">
    <source>
        <dbReference type="PROSITE-ProRule" id="PRU01360"/>
    </source>
</evidence>
<evidence type="ECO:0000256" key="4">
    <source>
        <dbReference type="ARBA" id="ARBA00022692"/>
    </source>
</evidence>
<evidence type="ECO:0000259" key="10">
    <source>
        <dbReference type="Pfam" id="PF00593"/>
    </source>
</evidence>
<keyword evidence="3 8" id="KW-1134">Transmembrane beta strand</keyword>
<dbReference type="Proteomes" id="UP000183253">
    <property type="component" value="Unassembled WGS sequence"/>
</dbReference>
<dbReference type="InterPro" id="IPR023996">
    <property type="entry name" value="TonB-dep_OMP_SusC/RagA"/>
</dbReference>
<reference evidence="12 13" key="1">
    <citation type="submission" date="2016-10" db="EMBL/GenBank/DDBJ databases">
        <authorList>
            <person name="de Groot N.N."/>
        </authorList>
    </citation>
    <scope>NUCLEOTIDE SEQUENCE [LARGE SCALE GENOMIC DNA]</scope>
    <source>
        <strain evidence="12 13">DSM 25383</strain>
    </source>
</reference>
<dbReference type="PROSITE" id="PS52016">
    <property type="entry name" value="TONB_DEPENDENT_REC_3"/>
    <property type="match status" value="1"/>
</dbReference>
<keyword evidence="6 8" id="KW-0472">Membrane</keyword>
<comment type="similarity">
    <text evidence="8 9">Belongs to the TonB-dependent receptor family.</text>
</comment>
<evidence type="ECO:0000259" key="11">
    <source>
        <dbReference type="Pfam" id="PF07715"/>
    </source>
</evidence>
<evidence type="ECO:0000256" key="9">
    <source>
        <dbReference type="RuleBase" id="RU003357"/>
    </source>
</evidence>
<protein>
    <submittedName>
        <fullName evidence="12">TonB-linked outer membrane protein, SusC/RagA family</fullName>
    </submittedName>
</protein>
<dbReference type="NCBIfam" id="TIGR04056">
    <property type="entry name" value="OMP_RagA_SusC"/>
    <property type="match status" value="1"/>
</dbReference>
<dbReference type="InterPro" id="IPR039426">
    <property type="entry name" value="TonB-dep_rcpt-like"/>
</dbReference>
<feature type="domain" description="TonB-dependent receptor plug" evidence="11">
    <location>
        <begin position="22"/>
        <end position="148"/>
    </location>
</feature>
<evidence type="ECO:0000256" key="1">
    <source>
        <dbReference type="ARBA" id="ARBA00004571"/>
    </source>
</evidence>
<comment type="subcellular location">
    <subcellularLocation>
        <location evidence="1 8">Cell outer membrane</location>
        <topology evidence="1 8">Multi-pass membrane protein</topology>
    </subcellularLocation>
</comment>
<dbReference type="STRING" id="1033731.SAMN05444145_10578"/>
<dbReference type="EMBL" id="FNRI01000005">
    <property type="protein sequence ID" value="SEA65577.1"/>
    <property type="molecule type" value="Genomic_DNA"/>
</dbReference>
<keyword evidence="2 8" id="KW-0813">Transport</keyword>
<organism evidence="12 13">
    <name type="scientific">Alistipes timonensis JC136</name>
    <dbReference type="NCBI Taxonomy" id="1033731"/>
    <lineage>
        <taxon>Bacteria</taxon>
        <taxon>Pseudomonadati</taxon>
        <taxon>Bacteroidota</taxon>
        <taxon>Bacteroidia</taxon>
        <taxon>Bacteroidales</taxon>
        <taxon>Rikenellaceae</taxon>
        <taxon>Alistipes</taxon>
    </lineage>
</organism>
<dbReference type="SUPFAM" id="SSF56935">
    <property type="entry name" value="Porins"/>
    <property type="match status" value="1"/>
</dbReference>
<dbReference type="Gene3D" id="2.170.130.10">
    <property type="entry name" value="TonB-dependent receptor, plug domain"/>
    <property type="match status" value="1"/>
</dbReference>
<evidence type="ECO:0000313" key="12">
    <source>
        <dbReference type="EMBL" id="SEA65577.1"/>
    </source>
</evidence>
<gene>
    <name evidence="12" type="ORF">SAMN05444145_10578</name>
</gene>
<evidence type="ECO:0000256" key="2">
    <source>
        <dbReference type="ARBA" id="ARBA00022448"/>
    </source>
</evidence>
<dbReference type="NCBIfam" id="TIGR04057">
    <property type="entry name" value="SusC_RagA_signa"/>
    <property type="match status" value="1"/>
</dbReference>
<feature type="domain" description="TonB-dependent receptor-like beta-barrel" evidence="10">
    <location>
        <begin position="302"/>
        <end position="712"/>
    </location>
</feature>
<keyword evidence="4 8" id="KW-0812">Transmembrane</keyword>
<dbReference type="Gene3D" id="2.40.170.20">
    <property type="entry name" value="TonB-dependent receptor, beta-barrel domain"/>
    <property type="match status" value="1"/>
</dbReference>
<dbReference type="InterPro" id="IPR023997">
    <property type="entry name" value="TonB-dep_OMP_SusC/RagA_CS"/>
</dbReference>
<evidence type="ECO:0000256" key="5">
    <source>
        <dbReference type="ARBA" id="ARBA00023077"/>
    </source>
</evidence>
<dbReference type="InterPro" id="IPR000531">
    <property type="entry name" value="Beta-barrel_TonB"/>
</dbReference>
<evidence type="ECO:0000256" key="6">
    <source>
        <dbReference type="ARBA" id="ARBA00023136"/>
    </source>
</evidence>
<dbReference type="InterPro" id="IPR012910">
    <property type="entry name" value="Plug_dom"/>
</dbReference>
<sequence length="933" mass="104846">MQEEAASVDEVVVTGIFSRKAESYTGAATTITGEALKKISGMNVFQSLKSIDPSLNIMTNLTAGSNPNALPDMQLRGTSTFPTSGGAAGMDLKGNYIGNPNTPLFILDGFETTVQRIFDMDMNRIASVTILKDAAAKAIYGAKAANGVVVIETKPLLANETRITYEGKLTLEMPDLSSYDLCNALEKLQIEKAEGLYDNAKTPGDLVEYQQLYNSRLEWAKAGNSTYWLSKPLRTGVGHSHSVNVEMGENALRAAATFAYKNINGVMKDSGRETLSGDVKLEYRYKKIKFQNIMSVWNVNSKESPYGTFSQYATLNPYWSPYDSEGRLVQVLSETNSLNGLVGNPLYDATLSTRLHTNNLNYSNNFYVEVLPIDGLRAVARIGISGQRLEDEAFYPSNHSKFVTMTTPEEIVRKGSYTMIYGKQATLDGNFILQYSKDIAKKHSINAAFNMLLSENKFTESTFKAEGFPSDKMNNISYARQYAEGTTPQSYDVIRRQVQFMGNFSYTYDNRYVIEGTINYSGASSFGSNNRWGSFWSVGASWNLHNEKFLRNVRDLTSLRLRASYGRDGNSNFASNNSYALYNYLTSGQYNGFTGAILQNMENPNLKWQVKDQYNIGFDMMYKRISINANYYYNQTKNLVSNISIVPSTGFNTVDDNLGEVMNRGWEISLGYTPWQSKDGFLNISGAITTNKNEITKLSESMRAFNELQDKLAAEYNNTAPVRKYIEGMPLNAIWAVPSQGIDPMTGREVFINREGKRTYDWSEKDMVYCGQTDPKYRGTVGFNVEYKGFGLSAYGTYEGGCEYYNYTLVERVEDANIRVNVDRRVLQGRWTTPGQNALYTTKRPSYQLETGGSASAATRLTSRFVQKRDEFSISSLNFYYNFSESVARKMRLKRLQLKCSMDNVATFSSIRLERGTSYPFARTLYFTLLATF</sequence>
<dbReference type="Pfam" id="PF00593">
    <property type="entry name" value="TonB_dep_Rec_b-barrel"/>
    <property type="match status" value="1"/>
</dbReference>
<evidence type="ECO:0000256" key="3">
    <source>
        <dbReference type="ARBA" id="ARBA00022452"/>
    </source>
</evidence>
<dbReference type="InterPro" id="IPR036942">
    <property type="entry name" value="Beta-barrel_TonB_sf"/>
</dbReference>
<evidence type="ECO:0000313" key="13">
    <source>
        <dbReference type="Proteomes" id="UP000183253"/>
    </source>
</evidence>
<accession>A0A1H4CYV9</accession>
<dbReference type="GO" id="GO:0009279">
    <property type="term" value="C:cell outer membrane"/>
    <property type="evidence" value="ECO:0007669"/>
    <property type="project" value="UniProtKB-SubCell"/>
</dbReference>
<dbReference type="InterPro" id="IPR037066">
    <property type="entry name" value="Plug_dom_sf"/>
</dbReference>
<keyword evidence="13" id="KW-1185">Reference proteome</keyword>
<proteinExistence type="inferred from homology"/>
<evidence type="ECO:0000256" key="7">
    <source>
        <dbReference type="ARBA" id="ARBA00023237"/>
    </source>
</evidence>
<keyword evidence="5 9" id="KW-0798">TonB box</keyword>
<dbReference type="AlphaFoldDB" id="A0A1H4CYV9"/>
<keyword evidence="7 8" id="KW-0998">Cell outer membrane</keyword>
<name>A0A1H4CYV9_9BACT</name>
<dbReference type="Pfam" id="PF07715">
    <property type="entry name" value="Plug"/>
    <property type="match status" value="1"/>
</dbReference>